<accession>W4VDR2</accession>
<dbReference type="PANTHER" id="PTHR43420:SF12">
    <property type="entry name" value="N-ACETYLTRANSFERASE DOMAIN-CONTAINING PROTEIN"/>
    <property type="match status" value="1"/>
</dbReference>
<feature type="domain" description="N-acetyltransferase" evidence="3">
    <location>
        <begin position="3"/>
        <end position="157"/>
    </location>
</feature>
<evidence type="ECO:0000313" key="4">
    <source>
        <dbReference type="EMBL" id="GAE90913.1"/>
    </source>
</evidence>
<reference evidence="4" key="1">
    <citation type="journal article" date="2014" name="Genome Announc.">
        <title>Draft Genome Sequence of Clostridium straminisolvens Strain JCM 21531T, Isolated from a Cellulose-Degrading Bacterial Community.</title>
        <authorList>
            <person name="Yuki M."/>
            <person name="Oshima K."/>
            <person name="Suda W."/>
            <person name="Sakamoto M."/>
            <person name="Kitamura K."/>
            <person name="Iida T."/>
            <person name="Hattori M."/>
            <person name="Ohkuma M."/>
        </authorList>
    </citation>
    <scope>NUCLEOTIDE SEQUENCE [LARGE SCALE GENOMIC DNA]</scope>
    <source>
        <strain evidence="4">JCM 21531</strain>
    </source>
</reference>
<sequence length="157" mass="18317">MNIIYLEGKEELLVYVKPLWENTRDYHSSISTYFSSKLSSQNFESRKREFKNKSEDGQLKVICAKDLDTGDYIGYCIAVIDKENIGEIESIYVNEAYRRKGIASKLMSIALTWMNNNMVKTKRLVVAVGNEAVIDFYKKFDFYPYQILMESKEKSNE</sequence>
<dbReference type="Pfam" id="PF00583">
    <property type="entry name" value="Acetyltransf_1"/>
    <property type="match status" value="1"/>
</dbReference>
<protein>
    <recommendedName>
        <fullName evidence="3">N-acetyltransferase domain-containing protein</fullName>
    </recommendedName>
</protein>
<evidence type="ECO:0000259" key="3">
    <source>
        <dbReference type="PROSITE" id="PS51186"/>
    </source>
</evidence>
<dbReference type="InterPro" id="IPR050680">
    <property type="entry name" value="YpeA/RimI_acetyltransf"/>
</dbReference>
<keyword evidence="1" id="KW-0808">Transferase</keyword>
<dbReference type="CDD" id="cd04301">
    <property type="entry name" value="NAT_SF"/>
    <property type="match status" value="1"/>
</dbReference>
<dbReference type="GO" id="GO:0016747">
    <property type="term" value="F:acyltransferase activity, transferring groups other than amino-acyl groups"/>
    <property type="evidence" value="ECO:0007669"/>
    <property type="project" value="InterPro"/>
</dbReference>
<evidence type="ECO:0000256" key="1">
    <source>
        <dbReference type="ARBA" id="ARBA00022679"/>
    </source>
</evidence>
<evidence type="ECO:0000256" key="2">
    <source>
        <dbReference type="ARBA" id="ARBA00023315"/>
    </source>
</evidence>
<proteinExistence type="predicted"/>
<dbReference type="STRING" id="1294263.JCM21531_4573"/>
<gene>
    <name evidence="4" type="ORF">JCM21531_4573</name>
</gene>
<dbReference type="InterPro" id="IPR016181">
    <property type="entry name" value="Acyl_CoA_acyltransferase"/>
</dbReference>
<comment type="caution">
    <text evidence="4">The sequence shown here is derived from an EMBL/GenBank/DDBJ whole genome shotgun (WGS) entry which is preliminary data.</text>
</comment>
<organism evidence="4 5">
    <name type="scientific">Acetivibrio straminisolvens JCM 21531</name>
    <dbReference type="NCBI Taxonomy" id="1294263"/>
    <lineage>
        <taxon>Bacteria</taxon>
        <taxon>Bacillati</taxon>
        <taxon>Bacillota</taxon>
        <taxon>Clostridia</taxon>
        <taxon>Eubacteriales</taxon>
        <taxon>Oscillospiraceae</taxon>
        <taxon>Acetivibrio</taxon>
    </lineage>
</organism>
<dbReference type="AlphaFoldDB" id="W4VDR2"/>
<dbReference type="InterPro" id="IPR000182">
    <property type="entry name" value="GNAT_dom"/>
</dbReference>
<keyword evidence="2" id="KW-0012">Acyltransferase</keyword>
<name>W4VDR2_9FIRM</name>
<dbReference type="PROSITE" id="PS51186">
    <property type="entry name" value="GNAT"/>
    <property type="match status" value="1"/>
</dbReference>
<dbReference type="OrthoDB" id="87541at2"/>
<keyword evidence="5" id="KW-1185">Reference proteome</keyword>
<dbReference type="RefSeq" id="WP_038291464.1">
    <property type="nucleotide sequence ID" value="NZ_BAVR01000108.1"/>
</dbReference>
<dbReference type="EMBL" id="BAVR01000108">
    <property type="protein sequence ID" value="GAE90913.1"/>
    <property type="molecule type" value="Genomic_DNA"/>
</dbReference>
<dbReference type="PANTHER" id="PTHR43420">
    <property type="entry name" value="ACETYLTRANSFERASE"/>
    <property type="match status" value="1"/>
</dbReference>
<dbReference type="Proteomes" id="UP000019109">
    <property type="component" value="Unassembled WGS sequence"/>
</dbReference>
<dbReference type="SUPFAM" id="SSF55729">
    <property type="entry name" value="Acyl-CoA N-acyltransferases (Nat)"/>
    <property type="match status" value="1"/>
</dbReference>
<evidence type="ECO:0000313" key="5">
    <source>
        <dbReference type="Proteomes" id="UP000019109"/>
    </source>
</evidence>
<dbReference type="Gene3D" id="3.40.630.30">
    <property type="match status" value="1"/>
</dbReference>